<dbReference type="Pfam" id="PF04355">
    <property type="entry name" value="BamE"/>
    <property type="match status" value="1"/>
</dbReference>
<keyword evidence="3" id="KW-1185">Reference proteome</keyword>
<dbReference type="EMBL" id="AP024545">
    <property type="protein sequence ID" value="BCT94068.1"/>
    <property type="molecule type" value="Genomic_DNA"/>
</dbReference>
<gene>
    <name evidence="2" type="ORF">LYSCAS_30920</name>
</gene>
<protein>
    <recommendedName>
        <fullName evidence="1">Outer membrane protein assembly factor BamE domain-containing protein</fullName>
    </recommendedName>
</protein>
<feature type="domain" description="Outer membrane protein assembly factor BamE" evidence="1">
    <location>
        <begin position="66"/>
        <end position="121"/>
    </location>
</feature>
<dbReference type="Proteomes" id="UP000681317">
    <property type="component" value="Chromosome"/>
</dbReference>
<name>A0ABN6FWI3_9GAMM</name>
<dbReference type="InterPro" id="IPR007450">
    <property type="entry name" value="BamE_dom"/>
</dbReference>
<evidence type="ECO:0000259" key="1">
    <source>
        <dbReference type="Pfam" id="PF04355"/>
    </source>
</evidence>
<evidence type="ECO:0000313" key="2">
    <source>
        <dbReference type="EMBL" id="BCT94068.1"/>
    </source>
</evidence>
<organism evidence="2 3">
    <name type="scientific">Noviluteimonas caseinilytica</name>
    <dbReference type="NCBI Taxonomy" id="2675101"/>
    <lineage>
        <taxon>Bacteria</taxon>
        <taxon>Pseudomonadati</taxon>
        <taxon>Pseudomonadota</taxon>
        <taxon>Gammaproteobacteria</taxon>
        <taxon>Lysobacterales</taxon>
        <taxon>Lysobacteraceae</taxon>
        <taxon>Noviluteimonas</taxon>
    </lineage>
</organism>
<accession>A0ABN6FWI3</accession>
<sequence>MRLRWRNARVVSCGLVAIALLAVGAWWHLRERATAFDHAAWSTGDSAGATVRLRMADGLVASHALQGKSRSEVRAMLGPPSTGGYFRGQGDAYWLGPERGYVSIDSEWLVVHFDANDHVDAATIRRD</sequence>
<evidence type="ECO:0000313" key="3">
    <source>
        <dbReference type="Proteomes" id="UP000681317"/>
    </source>
</evidence>
<proteinExistence type="predicted"/>
<reference evidence="2 3" key="1">
    <citation type="submission" date="2021-03" db="EMBL/GenBank/DDBJ databases">
        <title>Complete Genome Sequences of Two Lysobacter Strains Isolated from Sea Water (Lysobacter caseinilyticus) and Soil (Lysobacter helvus) in South Korea.</title>
        <authorList>
            <person name="Watanabe Y."/>
            <person name="Arakawa K."/>
        </authorList>
    </citation>
    <scope>NUCLEOTIDE SEQUENCE [LARGE SCALE GENOMIC DNA]</scope>
    <source>
        <strain evidence="2 3">KVB24</strain>
    </source>
</reference>